<gene>
    <name evidence="2" type="ORF">Tco_1080867</name>
</gene>
<dbReference type="EMBL" id="BQNB010020071">
    <property type="protein sequence ID" value="GJT92022.1"/>
    <property type="molecule type" value="Genomic_DNA"/>
</dbReference>
<evidence type="ECO:0008006" key="4">
    <source>
        <dbReference type="Google" id="ProtNLM"/>
    </source>
</evidence>
<keyword evidence="3" id="KW-1185">Reference proteome</keyword>
<comment type="caution">
    <text evidence="2">The sequence shown here is derived from an EMBL/GenBank/DDBJ whole genome shotgun (WGS) entry which is preliminary data.</text>
</comment>
<evidence type="ECO:0000313" key="3">
    <source>
        <dbReference type="Proteomes" id="UP001151760"/>
    </source>
</evidence>
<evidence type="ECO:0000313" key="2">
    <source>
        <dbReference type="EMBL" id="GJT92022.1"/>
    </source>
</evidence>
<sequence length="278" mass="31339">MGTVKFKALSPMTGPAENINKNKFCEFHDDKGHNIDECIHLRRQIKEAVKSGQLSHLIKEIKQGGKRAEQAKTAKKREAPSKDKATTIFMVQPWQRMTRQKTTQSFSTDKEISFPTLGGNNGQETPIIIEAEIEGHLIHRMYVDGGSASEVLYKHRFNRHYPKIKKPNDPGNNPPPRVQRQNIMATGANLANGNFRRRRALGNCPDEFHVNEGIVTIRSMTIIPVECRMVTEIQDPSPSKEPAVTETIKVAIHESIRTKPSSLAEAYSKKEEWKSATC</sequence>
<accession>A0ABQ5HXJ5</accession>
<protein>
    <recommendedName>
        <fullName evidence="4">Reverse transcriptase domain-containing protein</fullName>
    </recommendedName>
</protein>
<reference evidence="2" key="1">
    <citation type="journal article" date="2022" name="Int. J. Mol. Sci.">
        <title>Draft Genome of Tanacetum Coccineum: Genomic Comparison of Closely Related Tanacetum-Family Plants.</title>
        <authorList>
            <person name="Yamashiro T."/>
            <person name="Shiraishi A."/>
            <person name="Nakayama K."/>
            <person name="Satake H."/>
        </authorList>
    </citation>
    <scope>NUCLEOTIDE SEQUENCE</scope>
</reference>
<dbReference type="Proteomes" id="UP001151760">
    <property type="component" value="Unassembled WGS sequence"/>
</dbReference>
<proteinExistence type="predicted"/>
<organism evidence="2 3">
    <name type="scientific">Tanacetum coccineum</name>
    <dbReference type="NCBI Taxonomy" id="301880"/>
    <lineage>
        <taxon>Eukaryota</taxon>
        <taxon>Viridiplantae</taxon>
        <taxon>Streptophyta</taxon>
        <taxon>Embryophyta</taxon>
        <taxon>Tracheophyta</taxon>
        <taxon>Spermatophyta</taxon>
        <taxon>Magnoliopsida</taxon>
        <taxon>eudicotyledons</taxon>
        <taxon>Gunneridae</taxon>
        <taxon>Pentapetalae</taxon>
        <taxon>asterids</taxon>
        <taxon>campanulids</taxon>
        <taxon>Asterales</taxon>
        <taxon>Asteraceae</taxon>
        <taxon>Asteroideae</taxon>
        <taxon>Anthemideae</taxon>
        <taxon>Anthemidinae</taxon>
        <taxon>Tanacetum</taxon>
    </lineage>
</organism>
<feature type="region of interest" description="Disordered" evidence="1">
    <location>
        <begin position="61"/>
        <end position="84"/>
    </location>
</feature>
<name>A0ABQ5HXJ5_9ASTR</name>
<evidence type="ECO:0000256" key="1">
    <source>
        <dbReference type="SAM" id="MobiDB-lite"/>
    </source>
</evidence>
<reference evidence="2" key="2">
    <citation type="submission" date="2022-01" db="EMBL/GenBank/DDBJ databases">
        <authorList>
            <person name="Yamashiro T."/>
            <person name="Shiraishi A."/>
            <person name="Satake H."/>
            <person name="Nakayama K."/>
        </authorList>
    </citation>
    <scope>NUCLEOTIDE SEQUENCE</scope>
</reference>